<dbReference type="GO" id="GO:0016075">
    <property type="term" value="P:rRNA catabolic process"/>
    <property type="evidence" value="ECO:0007669"/>
    <property type="project" value="TreeGrafter"/>
</dbReference>
<dbReference type="SUPFAM" id="SSF50118">
    <property type="entry name" value="Cell growth inhibitor/plasmid maintenance toxic component"/>
    <property type="match status" value="1"/>
</dbReference>
<dbReference type="EMBL" id="MFTO01000013">
    <property type="protein sequence ID" value="OGI63705.1"/>
    <property type="molecule type" value="Genomic_DNA"/>
</dbReference>
<dbReference type="PANTHER" id="PTHR33988:SF2">
    <property type="entry name" value="ENDORIBONUCLEASE MAZF"/>
    <property type="match status" value="1"/>
</dbReference>
<gene>
    <name evidence="1" type="ORF">A2733_01910</name>
</gene>
<sequence length="128" mass="15293">MNKDFDNWNEDKKRLHDRVSIPFSNTREVWWCSLGINIGVEIDGKNENYERPVLILKVFNKEMLWVVPLTSKPKSNKFYFKILYGEGNESYVILSQSRILSAKRLIRKIDRLPEETFKKIIIKFKNQL</sequence>
<dbReference type="AlphaFoldDB" id="A0A1F6V263"/>
<name>A0A1F6V263_9BACT</name>
<evidence type="ECO:0000313" key="2">
    <source>
        <dbReference type="Proteomes" id="UP000178985"/>
    </source>
</evidence>
<dbReference type="GO" id="GO:0004521">
    <property type="term" value="F:RNA endonuclease activity"/>
    <property type="evidence" value="ECO:0007669"/>
    <property type="project" value="TreeGrafter"/>
</dbReference>
<proteinExistence type="predicted"/>
<dbReference type="PANTHER" id="PTHR33988">
    <property type="entry name" value="ENDORIBONUCLEASE MAZF-RELATED"/>
    <property type="match status" value="1"/>
</dbReference>
<comment type="caution">
    <text evidence="1">The sequence shown here is derived from an EMBL/GenBank/DDBJ whole genome shotgun (WGS) entry which is preliminary data.</text>
</comment>
<reference evidence="1 2" key="1">
    <citation type="journal article" date="2016" name="Nat. Commun.">
        <title>Thousands of microbial genomes shed light on interconnected biogeochemical processes in an aquifer system.</title>
        <authorList>
            <person name="Anantharaman K."/>
            <person name="Brown C.T."/>
            <person name="Hug L.A."/>
            <person name="Sharon I."/>
            <person name="Castelle C.J."/>
            <person name="Probst A.J."/>
            <person name="Thomas B.C."/>
            <person name="Singh A."/>
            <person name="Wilkins M.J."/>
            <person name="Karaoz U."/>
            <person name="Brodie E.L."/>
            <person name="Williams K.H."/>
            <person name="Hubbard S.S."/>
            <person name="Banfield J.F."/>
        </authorList>
    </citation>
    <scope>NUCLEOTIDE SEQUENCE [LARGE SCALE GENOMIC DNA]</scope>
</reference>
<evidence type="ECO:0000313" key="1">
    <source>
        <dbReference type="EMBL" id="OGI63705.1"/>
    </source>
</evidence>
<accession>A0A1F6V263</accession>
<organism evidence="1 2">
    <name type="scientific">Candidatus Nomurabacteria bacterium RIFCSPHIGHO2_01_FULL_40_20</name>
    <dbReference type="NCBI Taxonomy" id="1801738"/>
    <lineage>
        <taxon>Bacteria</taxon>
        <taxon>Candidatus Nomuraibacteriota</taxon>
    </lineage>
</organism>
<dbReference type="GO" id="GO:0006402">
    <property type="term" value="P:mRNA catabolic process"/>
    <property type="evidence" value="ECO:0007669"/>
    <property type="project" value="TreeGrafter"/>
</dbReference>
<dbReference type="Proteomes" id="UP000178985">
    <property type="component" value="Unassembled WGS sequence"/>
</dbReference>
<dbReference type="Gene3D" id="2.30.30.110">
    <property type="match status" value="1"/>
</dbReference>
<dbReference type="GO" id="GO:0003677">
    <property type="term" value="F:DNA binding"/>
    <property type="evidence" value="ECO:0007669"/>
    <property type="project" value="InterPro"/>
</dbReference>
<evidence type="ECO:0008006" key="3">
    <source>
        <dbReference type="Google" id="ProtNLM"/>
    </source>
</evidence>
<dbReference type="InterPro" id="IPR003477">
    <property type="entry name" value="PemK-like"/>
</dbReference>
<dbReference type="InterPro" id="IPR011067">
    <property type="entry name" value="Plasmid_toxin/cell-grow_inhib"/>
</dbReference>
<protein>
    <recommendedName>
        <fullName evidence="3">Toxin-antitoxin system protein</fullName>
    </recommendedName>
</protein>
<dbReference type="Pfam" id="PF02452">
    <property type="entry name" value="PemK_toxin"/>
    <property type="match status" value="1"/>
</dbReference>